<dbReference type="AlphaFoldDB" id="A0A975AH56"/>
<feature type="transmembrane region" description="Helical" evidence="6">
    <location>
        <begin position="283"/>
        <end position="301"/>
    </location>
</feature>
<proteinExistence type="predicted"/>
<name>A0A975AH56_9FIRM</name>
<protein>
    <submittedName>
        <fullName evidence="8">MFS transporter</fullName>
    </submittedName>
</protein>
<evidence type="ECO:0000259" key="7">
    <source>
        <dbReference type="PROSITE" id="PS50850"/>
    </source>
</evidence>
<evidence type="ECO:0000256" key="3">
    <source>
        <dbReference type="ARBA" id="ARBA00022692"/>
    </source>
</evidence>
<dbReference type="InterPro" id="IPR050930">
    <property type="entry name" value="MFS_Vesicular_Transporter"/>
</dbReference>
<dbReference type="InterPro" id="IPR020846">
    <property type="entry name" value="MFS_dom"/>
</dbReference>
<dbReference type="InterPro" id="IPR036259">
    <property type="entry name" value="MFS_trans_sf"/>
</dbReference>
<keyword evidence="5 6" id="KW-0472">Membrane</keyword>
<dbReference type="SUPFAM" id="SSF103473">
    <property type="entry name" value="MFS general substrate transporter"/>
    <property type="match status" value="1"/>
</dbReference>
<evidence type="ECO:0000313" key="8">
    <source>
        <dbReference type="EMBL" id="QSX08092.1"/>
    </source>
</evidence>
<dbReference type="Proteomes" id="UP000663499">
    <property type="component" value="Chromosome"/>
</dbReference>
<dbReference type="InterPro" id="IPR011701">
    <property type="entry name" value="MFS"/>
</dbReference>
<dbReference type="PANTHER" id="PTHR23506:SF23">
    <property type="entry name" value="GH10249P"/>
    <property type="match status" value="1"/>
</dbReference>
<dbReference type="GO" id="GO:0022857">
    <property type="term" value="F:transmembrane transporter activity"/>
    <property type="evidence" value="ECO:0007669"/>
    <property type="project" value="InterPro"/>
</dbReference>
<evidence type="ECO:0000256" key="5">
    <source>
        <dbReference type="ARBA" id="ARBA00023136"/>
    </source>
</evidence>
<feature type="transmembrane region" description="Helical" evidence="6">
    <location>
        <begin position="78"/>
        <end position="95"/>
    </location>
</feature>
<dbReference type="PROSITE" id="PS50850">
    <property type="entry name" value="MFS"/>
    <property type="match status" value="1"/>
</dbReference>
<dbReference type="Pfam" id="PF07690">
    <property type="entry name" value="MFS_1"/>
    <property type="match status" value="1"/>
</dbReference>
<feature type="transmembrane region" description="Helical" evidence="6">
    <location>
        <begin position="48"/>
        <end position="66"/>
    </location>
</feature>
<keyword evidence="2" id="KW-0813">Transport</keyword>
<feature type="transmembrane region" description="Helical" evidence="6">
    <location>
        <begin position="143"/>
        <end position="161"/>
    </location>
</feature>
<keyword evidence="9" id="KW-1185">Reference proteome</keyword>
<keyword evidence="4 6" id="KW-1133">Transmembrane helix</keyword>
<feature type="transmembrane region" description="Helical" evidence="6">
    <location>
        <begin position="342"/>
        <end position="366"/>
    </location>
</feature>
<dbReference type="GO" id="GO:0005886">
    <property type="term" value="C:plasma membrane"/>
    <property type="evidence" value="ECO:0007669"/>
    <property type="project" value="UniProtKB-SubCell"/>
</dbReference>
<feature type="transmembrane region" description="Helical" evidence="6">
    <location>
        <begin position="217"/>
        <end position="238"/>
    </location>
</feature>
<evidence type="ECO:0000313" key="9">
    <source>
        <dbReference type="Proteomes" id="UP000663499"/>
    </source>
</evidence>
<feature type="transmembrane region" description="Helical" evidence="6">
    <location>
        <begin position="101"/>
        <end position="122"/>
    </location>
</feature>
<accession>A0A975AH56</accession>
<keyword evidence="3 6" id="KW-0812">Transmembrane</keyword>
<dbReference type="KEGG" id="alka:J0B03_09845"/>
<sequence length="431" mass="46556">MFKNEKLRAIIQFLCLCAGGWSIYQVTYMRYSYYDAFIEAFSMTNEQFGVLFSVYGTLTIATYFIGGVVADKISPRKLLTFSFISTGLLNLWFGTLPGYSMALVIYALLGITSTLTFWAALIKATRQVGKVIGEGKALGGLEAGRQLFNMVVGTALVFWFGRFASMTLGLQAIINFYGIFLIAVGILTFLSFEDEKADASQENPFKVAKECLKNKNIWVMSLIILGAYAVTSSVTGYISNYSTSVLGISVAAAAFIGMFQAYFSPLGALGGGVVADKIGISKMLLIGALGLVATVLLIGYLPAGTGMVVLFLAVFAVFNIFMGVARGLYYGTMKEAGIPMRLSGTAIGVMATIGYTPDIFLSPIIGRILDSNAGAPDVAYKIIFTILAGFGLFCAVMLLVFRRMNKENIAKLDQERKELKAAKKIQPTEAA</sequence>
<evidence type="ECO:0000256" key="2">
    <source>
        <dbReference type="ARBA" id="ARBA00022448"/>
    </source>
</evidence>
<feature type="domain" description="Major facilitator superfamily (MFS) profile" evidence="7">
    <location>
        <begin position="1"/>
        <end position="406"/>
    </location>
</feature>
<dbReference type="CDD" id="cd06174">
    <property type="entry name" value="MFS"/>
    <property type="match status" value="1"/>
</dbReference>
<dbReference type="Gene3D" id="1.20.1250.20">
    <property type="entry name" value="MFS general substrate transporter like domains"/>
    <property type="match status" value="2"/>
</dbReference>
<evidence type="ECO:0000256" key="6">
    <source>
        <dbReference type="SAM" id="Phobius"/>
    </source>
</evidence>
<feature type="transmembrane region" description="Helical" evidence="6">
    <location>
        <begin position="378"/>
        <end position="401"/>
    </location>
</feature>
<feature type="transmembrane region" description="Helical" evidence="6">
    <location>
        <begin position="307"/>
        <end position="330"/>
    </location>
</feature>
<evidence type="ECO:0000256" key="4">
    <source>
        <dbReference type="ARBA" id="ARBA00022989"/>
    </source>
</evidence>
<dbReference type="PANTHER" id="PTHR23506">
    <property type="entry name" value="GH10249P"/>
    <property type="match status" value="1"/>
</dbReference>
<organism evidence="8 9">
    <name type="scientific">Alkalibacter rhizosphaerae</name>
    <dbReference type="NCBI Taxonomy" id="2815577"/>
    <lineage>
        <taxon>Bacteria</taxon>
        <taxon>Bacillati</taxon>
        <taxon>Bacillota</taxon>
        <taxon>Clostridia</taxon>
        <taxon>Eubacteriales</taxon>
        <taxon>Eubacteriaceae</taxon>
        <taxon>Alkalibacter</taxon>
    </lineage>
</organism>
<feature type="transmembrane region" description="Helical" evidence="6">
    <location>
        <begin position="173"/>
        <end position="192"/>
    </location>
</feature>
<reference evidence="8" key="1">
    <citation type="submission" date="2021-03" db="EMBL/GenBank/DDBJ databases">
        <title>Alkalibacter marinus sp. nov., isolated from tidal flat sediment.</title>
        <authorList>
            <person name="Namirimu T."/>
            <person name="Yang J.-A."/>
            <person name="Yang S.-H."/>
            <person name="Kim Y.-J."/>
            <person name="Kwon K.K."/>
        </authorList>
    </citation>
    <scope>NUCLEOTIDE SEQUENCE</scope>
    <source>
        <strain evidence="8">ES005</strain>
    </source>
</reference>
<dbReference type="EMBL" id="CP071444">
    <property type="protein sequence ID" value="QSX08092.1"/>
    <property type="molecule type" value="Genomic_DNA"/>
</dbReference>
<evidence type="ECO:0000256" key="1">
    <source>
        <dbReference type="ARBA" id="ARBA00004651"/>
    </source>
</evidence>
<gene>
    <name evidence="8" type="ORF">J0B03_09845</name>
</gene>
<feature type="transmembrane region" description="Helical" evidence="6">
    <location>
        <begin position="7"/>
        <end position="28"/>
    </location>
</feature>
<comment type="subcellular location">
    <subcellularLocation>
        <location evidence="1">Cell membrane</location>
        <topology evidence="1">Multi-pass membrane protein</topology>
    </subcellularLocation>
</comment>